<protein>
    <submittedName>
        <fullName evidence="2">Uncharacterized protein LOC106178510</fullName>
    </submittedName>
</protein>
<sequence length="231" mass="26528">MATLMKHLYVAFIAAIAFESCGVFGTLDWVKVVERPNCRRFDVTLTIECDKPWFFNKPSSSQFSMLCRYCREGIARYWSRDISYGGRTWEVKVNTDLKSSGDRKIVEVQWHESSSRSHNSDILDMTVKYMSKRSDAAALFKETCAHEIGHSFLRDAHSTFYSWGHKGTSSIFGGTNEDAPYYPSRGEIDLMKYYNGGRPRDFYNRVIAAESDVKDLVFKVRDSFTTDSGRC</sequence>
<evidence type="ECO:0000313" key="2">
    <source>
        <dbReference type="RefSeq" id="XP_013417176.1"/>
    </source>
</evidence>
<dbReference type="RefSeq" id="XP_013417176.1">
    <property type="nucleotide sequence ID" value="XM_013561722.1"/>
</dbReference>
<dbReference type="AlphaFoldDB" id="A0A1S3K4J9"/>
<dbReference type="InParanoid" id="A0A1S3K4J9"/>
<dbReference type="Proteomes" id="UP000085678">
    <property type="component" value="Unplaced"/>
</dbReference>
<dbReference type="KEGG" id="lak:106178510"/>
<dbReference type="GeneID" id="106178510"/>
<gene>
    <name evidence="2" type="primary">LOC106178510</name>
</gene>
<proteinExistence type="predicted"/>
<accession>A0A1S3K4J9</accession>
<name>A0A1S3K4J9_LINAN</name>
<organism evidence="1 2">
    <name type="scientific">Lingula anatina</name>
    <name type="common">Brachiopod</name>
    <name type="synonym">Lingula unguis</name>
    <dbReference type="NCBI Taxonomy" id="7574"/>
    <lineage>
        <taxon>Eukaryota</taxon>
        <taxon>Metazoa</taxon>
        <taxon>Spiralia</taxon>
        <taxon>Lophotrochozoa</taxon>
        <taxon>Brachiopoda</taxon>
        <taxon>Linguliformea</taxon>
        <taxon>Lingulata</taxon>
        <taxon>Lingulida</taxon>
        <taxon>Linguloidea</taxon>
        <taxon>Lingulidae</taxon>
        <taxon>Lingula</taxon>
    </lineage>
</organism>
<evidence type="ECO:0000313" key="1">
    <source>
        <dbReference type="Proteomes" id="UP000085678"/>
    </source>
</evidence>
<reference evidence="2" key="1">
    <citation type="submission" date="2025-08" db="UniProtKB">
        <authorList>
            <consortium name="RefSeq"/>
        </authorList>
    </citation>
    <scope>IDENTIFICATION</scope>
    <source>
        <tissue evidence="2">Gonads</tissue>
    </source>
</reference>
<keyword evidence="1" id="KW-1185">Reference proteome</keyword>